<feature type="region of interest" description="Disordered" evidence="1">
    <location>
        <begin position="46"/>
        <end position="103"/>
    </location>
</feature>
<name>G0U1N2_TRYVY</name>
<evidence type="ECO:0000313" key="2">
    <source>
        <dbReference type="EMBL" id="CCC49989.1"/>
    </source>
</evidence>
<evidence type="ECO:0000256" key="1">
    <source>
        <dbReference type="SAM" id="MobiDB-lite"/>
    </source>
</evidence>
<dbReference type="EMBL" id="HE573024">
    <property type="protein sequence ID" value="CCC49989.1"/>
    <property type="molecule type" value="Genomic_DNA"/>
</dbReference>
<organism evidence="2">
    <name type="scientific">Trypanosoma vivax (strain Y486)</name>
    <dbReference type="NCBI Taxonomy" id="1055687"/>
    <lineage>
        <taxon>Eukaryota</taxon>
        <taxon>Discoba</taxon>
        <taxon>Euglenozoa</taxon>
        <taxon>Kinetoplastea</taxon>
        <taxon>Metakinetoplastina</taxon>
        <taxon>Trypanosomatida</taxon>
        <taxon>Trypanosomatidae</taxon>
        <taxon>Trypanosoma</taxon>
        <taxon>Duttonella</taxon>
    </lineage>
</organism>
<protein>
    <submittedName>
        <fullName evidence="2">Uncharacterized protein</fullName>
    </submittedName>
</protein>
<reference evidence="2" key="1">
    <citation type="journal article" date="2012" name="Proc. Natl. Acad. Sci. U.S.A.">
        <title>Antigenic diversity is generated by distinct evolutionary mechanisms in African trypanosome species.</title>
        <authorList>
            <person name="Jackson A.P."/>
            <person name="Berry A."/>
            <person name="Aslett M."/>
            <person name="Allison H.C."/>
            <person name="Burton P."/>
            <person name="Vavrova-Anderson J."/>
            <person name="Brown R."/>
            <person name="Browne H."/>
            <person name="Corton N."/>
            <person name="Hauser H."/>
            <person name="Gamble J."/>
            <person name="Gilderthorp R."/>
            <person name="Marcello L."/>
            <person name="McQuillan J."/>
            <person name="Otto T.D."/>
            <person name="Quail M.A."/>
            <person name="Sanders M.J."/>
            <person name="van Tonder A."/>
            <person name="Ginger M.L."/>
            <person name="Field M.C."/>
            <person name="Barry J.D."/>
            <person name="Hertz-Fowler C."/>
            <person name="Berriman M."/>
        </authorList>
    </citation>
    <scope>NUCLEOTIDE SEQUENCE</scope>
    <source>
        <strain evidence="2">Y486</strain>
    </source>
</reference>
<sequence length="393" mass="43210">MVQTSSGRSWGLTPPPPKRAPRRNSNVCRVPTWRWRCSEEISQPDCALPRRRSPDKFPRPVIGDFPVGQQPVRMPLAKSFDSSSRERALETATPPVEQSNGTQTTMTQLGGMCYLDSAPSNSGHGDARQKRCEHAMSDDPSYMKSTVQHSRHRRVEDVLGAREGKLARSELVGTELMPSMPCLQGTRYSAIDRSKATLECFLMAQPVQSQPGMLFLMEEYKGRELELCDVLNTAYRRSWDAAVLGLSTNNGDEDPSSSSDLQEDALCAKRKDIQENLAVEMGKSTTLLRYDSVFHASSGGLHALAHLPTTQSTQASLSEQQFVSDSRDLCGIVVHSADLATSDKRGQESGTEAENSAPYFPHGSSDESSDFMVKRVEPAEPGVPEMMSGPQKV</sequence>
<feature type="region of interest" description="Disordered" evidence="1">
    <location>
        <begin position="1"/>
        <end position="25"/>
    </location>
</feature>
<proteinExistence type="predicted"/>
<dbReference type="AlphaFoldDB" id="G0U1N2"/>
<accession>G0U1N2</accession>
<gene>
    <name evidence="2" type="ORF">TVY486_0805960</name>
</gene>
<feature type="region of interest" description="Disordered" evidence="1">
    <location>
        <begin position="341"/>
        <end position="393"/>
    </location>
</feature>